<dbReference type="AlphaFoldDB" id="A0A2H9TIC6"/>
<dbReference type="Pfam" id="PF01215">
    <property type="entry name" value="COX5B"/>
    <property type="match status" value="1"/>
</dbReference>
<feature type="binding site" evidence="3">
    <location>
        <position position="125"/>
    </location>
    <ligand>
        <name>Zn(2+)</name>
        <dbReference type="ChEBI" id="CHEBI:29105"/>
    </ligand>
</feature>
<dbReference type="GO" id="GO:0006123">
    <property type="term" value="P:mitochondrial electron transport, cytochrome c to oxygen"/>
    <property type="evidence" value="ECO:0007669"/>
    <property type="project" value="InterPro"/>
</dbReference>
<sequence length="286" mass="31924">MSHSILRRPFLSFRSLLRVRPFGSSHTPDTDVVGPGTRDPNAISTPYEISAGLERVELLAKLAGSSAFLMEPLKVDHYGTLKEPILVDSVVGRRLVGCTGFPKYSHEVLWFWVDSKEGPMRCQDCGQAFLEKLPNDIRSIESSSPRQGGLGAGPTCFQKVTPQDYMVESLVSGWAMHIQYVIQSIWLSLPKEYRERVGPLTITVEEPSDELLTSKAINLTLLETVYEKQREMLHSGEDSQPCNITLTYYKSVLIEKTATTKAELRVARQPAMGILHSINEIIDSLS</sequence>
<dbReference type="InterPro" id="IPR002124">
    <property type="entry name" value="Cyt_c_oxidase_su5b"/>
</dbReference>
<evidence type="ECO:0000256" key="1">
    <source>
        <dbReference type="ARBA" id="ARBA00022723"/>
    </source>
</evidence>
<gene>
    <name evidence="4" type="ORF">PSACC_02683</name>
</gene>
<dbReference type="EMBL" id="MTSL01000170">
    <property type="protein sequence ID" value="PJF17506.1"/>
    <property type="molecule type" value="Genomic_DNA"/>
</dbReference>
<dbReference type="PANTHER" id="PTHR10122">
    <property type="entry name" value="CYTOCHROME C OXIDASE SUBUNIT 5B, MITOCHONDRIAL"/>
    <property type="match status" value="1"/>
</dbReference>
<dbReference type="PROSITE" id="PS51359">
    <property type="entry name" value="COX5B_2"/>
    <property type="match status" value="1"/>
</dbReference>
<keyword evidence="5" id="KW-1185">Reference proteome</keyword>
<name>A0A2H9TIC6_9FUNG</name>
<dbReference type="GO" id="GO:0046872">
    <property type="term" value="F:metal ion binding"/>
    <property type="evidence" value="ECO:0007669"/>
    <property type="project" value="UniProtKB-KW"/>
</dbReference>
<comment type="caution">
    <text evidence="4">The sequence shown here is derived from an EMBL/GenBank/DDBJ whole genome shotgun (WGS) entry which is preliminary data.</text>
</comment>
<keyword evidence="2 3" id="KW-0862">Zinc</keyword>
<dbReference type="Gene3D" id="2.60.11.10">
    <property type="entry name" value="Cytochrome c oxidase, subunit Vb"/>
    <property type="match status" value="1"/>
</dbReference>
<dbReference type="GO" id="GO:0045277">
    <property type="term" value="C:respiratory chain complex IV"/>
    <property type="evidence" value="ECO:0007669"/>
    <property type="project" value="InterPro"/>
</dbReference>
<evidence type="ECO:0000256" key="3">
    <source>
        <dbReference type="PIRSR" id="PIRSR602124-2"/>
    </source>
</evidence>
<dbReference type="InterPro" id="IPR036972">
    <property type="entry name" value="Cyt_c_oxidase_su5b_sf"/>
</dbReference>
<keyword evidence="1 3" id="KW-0479">Metal-binding</keyword>
<evidence type="ECO:0000313" key="4">
    <source>
        <dbReference type="EMBL" id="PJF17506.1"/>
    </source>
</evidence>
<reference evidence="4 5" key="1">
    <citation type="submission" date="2016-10" db="EMBL/GenBank/DDBJ databases">
        <title>The genome of Paramicrosporidium saccamoebae is the missing link in understanding Cryptomycota and Microsporidia evolution.</title>
        <authorList>
            <person name="Quandt C.A."/>
            <person name="Beaudet D."/>
            <person name="Corsaro D."/>
            <person name="Michel R."/>
            <person name="Corradi N."/>
            <person name="James T."/>
        </authorList>
    </citation>
    <scope>NUCLEOTIDE SEQUENCE [LARGE SCALE GENOMIC DNA]</scope>
    <source>
        <strain evidence="4 5">KSL3</strain>
    </source>
</reference>
<proteinExistence type="predicted"/>
<dbReference type="SUPFAM" id="SSF57802">
    <property type="entry name" value="Rubredoxin-like"/>
    <property type="match status" value="1"/>
</dbReference>
<evidence type="ECO:0000313" key="5">
    <source>
        <dbReference type="Proteomes" id="UP000240830"/>
    </source>
</evidence>
<evidence type="ECO:0000256" key="2">
    <source>
        <dbReference type="ARBA" id="ARBA00022833"/>
    </source>
</evidence>
<dbReference type="GO" id="GO:0005740">
    <property type="term" value="C:mitochondrial envelope"/>
    <property type="evidence" value="ECO:0007669"/>
    <property type="project" value="InterPro"/>
</dbReference>
<feature type="binding site" evidence="3">
    <location>
        <position position="122"/>
    </location>
    <ligand>
        <name>Zn(2+)</name>
        <dbReference type="ChEBI" id="CHEBI:29105"/>
    </ligand>
</feature>
<dbReference type="PANTHER" id="PTHR10122:SF0">
    <property type="entry name" value="CYTOCHROME C OXIDASE SUBUNIT 5B, ISOFORM A-RELATED"/>
    <property type="match status" value="1"/>
</dbReference>
<dbReference type="Proteomes" id="UP000240830">
    <property type="component" value="Unassembled WGS sequence"/>
</dbReference>
<feature type="binding site" evidence="3">
    <location>
        <position position="98"/>
    </location>
    <ligand>
        <name>Zn(2+)</name>
        <dbReference type="ChEBI" id="CHEBI:29105"/>
    </ligand>
</feature>
<protein>
    <submittedName>
        <fullName evidence="4">Uncharacterized protein</fullName>
    </submittedName>
</protein>
<dbReference type="OrthoDB" id="10249250at2759"/>
<accession>A0A2H9TIC6</accession>
<feature type="binding site" evidence="3">
    <location>
        <position position="106"/>
    </location>
    <ligand>
        <name>Zn(2+)</name>
        <dbReference type="ChEBI" id="CHEBI:29105"/>
    </ligand>
</feature>
<organism evidence="4 5">
    <name type="scientific">Paramicrosporidium saccamoebae</name>
    <dbReference type="NCBI Taxonomy" id="1246581"/>
    <lineage>
        <taxon>Eukaryota</taxon>
        <taxon>Fungi</taxon>
        <taxon>Fungi incertae sedis</taxon>
        <taxon>Cryptomycota</taxon>
        <taxon>Cryptomycota incertae sedis</taxon>
        <taxon>Paramicrosporidium</taxon>
    </lineage>
</organism>
<dbReference type="STRING" id="1246581.A0A2H9TIC6"/>